<evidence type="ECO:0008006" key="4">
    <source>
        <dbReference type="Google" id="ProtNLM"/>
    </source>
</evidence>
<keyword evidence="1" id="KW-0812">Transmembrane</keyword>
<gene>
    <name evidence="2" type="ORF">LQ567_07655</name>
</gene>
<reference evidence="2 3" key="1">
    <citation type="submission" date="2021-11" db="EMBL/GenBank/DDBJ databases">
        <title>Genomic of Niabella pedocola.</title>
        <authorList>
            <person name="Wu T."/>
        </authorList>
    </citation>
    <scope>NUCLEOTIDE SEQUENCE [LARGE SCALE GENOMIC DNA]</scope>
    <source>
        <strain evidence="2 3">JCM 31011</strain>
    </source>
</reference>
<evidence type="ECO:0000256" key="1">
    <source>
        <dbReference type="SAM" id="Phobius"/>
    </source>
</evidence>
<dbReference type="Proteomes" id="UP001199816">
    <property type="component" value="Unassembled WGS sequence"/>
</dbReference>
<keyword evidence="1" id="KW-1133">Transmembrane helix</keyword>
<evidence type="ECO:0000313" key="2">
    <source>
        <dbReference type="EMBL" id="MCD2422630.1"/>
    </source>
</evidence>
<dbReference type="RefSeq" id="WP_231003792.1">
    <property type="nucleotide sequence ID" value="NZ_JAJNEC010000004.1"/>
</dbReference>
<accession>A0ABS8PNG2</accession>
<feature type="transmembrane region" description="Helical" evidence="1">
    <location>
        <begin position="55"/>
        <end position="74"/>
    </location>
</feature>
<protein>
    <recommendedName>
        <fullName evidence="4">YcxB-like protein domain-containing protein</fullName>
    </recommendedName>
</protein>
<keyword evidence="1" id="KW-0472">Membrane</keyword>
<evidence type="ECO:0000313" key="3">
    <source>
        <dbReference type="Proteomes" id="UP001199816"/>
    </source>
</evidence>
<comment type="caution">
    <text evidence="2">The sequence shown here is derived from an EMBL/GenBank/DDBJ whole genome shotgun (WGS) entry which is preliminary data.</text>
</comment>
<feature type="transmembrane region" description="Helical" evidence="1">
    <location>
        <begin position="28"/>
        <end position="49"/>
    </location>
</feature>
<keyword evidence="3" id="KW-1185">Reference proteome</keyword>
<dbReference type="EMBL" id="JAJNEC010000004">
    <property type="protein sequence ID" value="MCD2422630.1"/>
    <property type="molecule type" value="Genomic_DNA"/>
</dbReference>
<proteinExistence type="predicted"/>
<sequence>MTARDKYKVAETSQTISLQPHYHLLKSLFWFIIAMAGIAAGLFIFYAQLGEGGRVLGYALLVYLLLHGLYDFIFRVNVRYEFDKPSNAVYKTNIPFPKKRLMSLDELVIFTSSEQGSWYYAMGARKKQFIKNYAISEDFGSGKKSQRLLGAYEAEVLEPILRLSASPANGMYTPAG</sequence>
<organism evidence="2 3">
    <name type="scientific">Niabella pedocola</name>
    <dbReference type="NCBI Taxonomy" id="1752077"/>
    <lineage>
        <taxon>Bacteria</taxon>
        <taxon>Pseudomonadati</taxon>
        <taxon>Bacteroidota</taxon>
        <taxon>Chitinophagia</taxon>
        <taxon>Chitinophagales</taxon>
        <taxon>Chitinophagaceae</taxon>
        <taxon>Niabella</taxon>
    </lineage>
</organism>
<name>A0ABS8PNG2_9BACT</name>